<dbReference type="PANTHER" id="PTHR33840:SF1">
    <property type="entry name" value="TLE1 PHOSPHOLIPASE DOMAIN-CONTAINING PROTEIN"/>
    <property type="match status" value="1"/>
</dbReference>
<evidence type="ECO:0000313" key="2">
    <source>
        <dbReference type="EMBL" id="SDF28130.1"/>
    </source>
</evidence>
<keyword evidence="3" id="KW-1185">Reference proteome</keyword>
<protein>
    <submittedName>
        <fullName evidence="2">Uncharacterized alpha/beta hydrolase domain</fullName>
    </submittedName>
</protein>
<dbReference type="RefSeq" id="WP_083344954.1">
    <property type="nucleotide sequence ID" value="NZ_LT629690.1"/>
</dbReference>
<reference evidence="2 3" key="1">
    <citation type="submission" date="2016-10" db="EMBL/GenBank/DDBJ databases">
        <authorList>
            <person name="de Groot N.N."/>
        </authorList>
    </citation>
    <scope>NUCLEOTIDE SEQUENCE [LARGE SCALE GENOMIC DNA]</scope>
    <source>
        <strain evidence="2 3">GAS232</strain>
    </source>
</reference>
<dbReference type="EMBL" id="LT629690">
    <property type="protein sequence ID" value="SDF28130.1"/>
    <property type="molecule type" value="Genomic_DNA"/>
</dbReference>
<organism evidence="2 3">
    <name type="scientific">Terriglobus roseus</name>
    <dbReference type="NCBI Taxonomy" id="392734"/>
    <lineage>
        <taxon>Bacteria</taxon>
        <taxon>Pseudomonadati</taxon>
        <taxon>Acidobacteriota</taxon>
        <taxon>Terriglobia</taxon>
        <taxon>Terriglobales</taxon>
        <taxon>Acidobacteriaceae</taxon>
        <taxon>Terriglobus</taxon>
    </lineage>
</organism>
<feature type="domain" description="T6SS Phospholipase effector Tle1-like catalytic" evidence="1">
    <location>
        <begin position="3"/>
        <end position="260"/>
    </location>
</feature>
<dbReference type="Pfam" id="PF09994">
    <property type="entry name" value="T6SS_Tle1-like_cat"/>
    <property type="match status" value="1"/>
</dbReference>
<proteinExistence type="predicted"/>
<keyword evidence="2" id="KW-0378">Hydrolase</keyword>
<sequence>MGKKIVICCDGTGNGFDKVSEESNVAKLYSSLQIGPGQVAYYHPGVGTMGDPNARGFVSKHLSKLRGLAFGNGLLRNVGDAYRYLMDNYEDGDEIYLFGFSRGAFTVRALASLINVFGLLCHGNHGAIPYILDMYSRRSRDAKGRIKQFSSDEVFKWQFSHANPVKIKFCGLWDTVASYGWIYDPITLPFLGMNPIIEVGRHAVSIHERRCFYQDNLWGEARSPQDFRQVWFAGVHSDIGGSYPEETSGLSKIALEWMMVEAIAHGLEVNDYKAKIVLGKCSAFPRLEGLPEYVAPDANAKQHFSLNGIWWACEFLPQQDPHVDKKKYILPMGRDRVIPPNSFIHQSVVESNWKPKSLPAHQVEPWVPLGAIPDRGVAHNLLAAD</sequence>
<dbReference type="InterPro" id="IPR018712">
    <property type="entry name" value="Tle1-like_cat"/>
</dbReference>
<dbReference type="InterPro" id="IPR029058">
    <property type="entry name" value="AB_hydrolase_fold"/>
</dbReference>
<dbReference type="Proteomes" id="UP000182427">
    <property type="component" value="Chromosome I"/>
</dbReference>
<evidence type="ECO:0000259" key="1">
    <source>
        <dbReference type="Pfam" id="PF09994"/>
    </source>
</evidence>
<evidence type="ECO:0000313" key="3">
    <source>
        <dbReference type="Proteomes" id="UP000182427"/>
    </source>
</evidence>
<dbReference type="AlphaFoldDB" id="A0A1G7JT66"/>
<accession>A0A1G7JT66</accession>
<dbReference type="OrthoDB" id="4378831at2"/>
<dbReference type="PANTHER" id="PTHR33840">
    <property type="match status" value="1"/>
</dbReference>
<dbReference type="GO" id="GO:0016787">
    <property type="term" value="F:hydrolase activity"/>
    <property type="evidence" value="ECO:0007669"/>
    <property type="project" value="UniProtKB-KW"/>
</dbReference>
<dbReference type="SUPFAM" id="SSF53474">
    <property type="entry name" value="alpha/beta-Hydrolases"/>
    <property type="match status" value="1"/>
</dbReference>
<name>A0A1G7JT66_9BACT</name>
<gene>
    <name evidence="2" type="ORF">SAMN05444167_1940</name>
</gene>